<evidence type="ECO:0000313" key="3">
    <source>
        <dbReference type="Proteomes" id="UP000294847"/>
    </source>
</evidence>
<name>A0A4P7NTJ9_PYROR</name>
<reference evidence="2 3" key="1">
    <citation type="journal article" date="2019" name="Mol. Biol. Evol.">
        <title>Blast fungal genomes show frequent chromosomal changes, gene gains and losses, and effector gene turnover.</title>
        <authorList>
            <person name="Gomez Luciano L.B."/>
            <person name="Jason Tsai I."/>
            <person name="Chuma I."/>
            <person name="Tosa Y."/>
            <person name="Chen Y.H."/>
            <person name="Li J.Y."/>
            <person name="Li M.Y."/>
            <person name="Jade Lu M.Y."/>
            <person name="Nakayashiki H."/>
            <person name="Li W.H."/>
        </authorList>
    </citation>
    <scope>NUCLEOTIDE SEQUENCE [LARGE SCALE GENOMIC DNA]</scope>
    <source>
        <strain evidence="2">MZ5-1-6</strain>
    </source>
</reference>
<dbReference type="EMBL" id="CP034210">
    <property type="protein sequence ID" value="QBZ65763.1"/>
    <property type="molecule type" value="Genomic_DNA"/>
</dbReference>
<dbReference type="AlphaFoldDB" id="A0A4P7NTJ9"/>
<feature type="compositionally biased region" description="Basic and acidic residues" evidence="1">
    <location>
        <begin position="534"/>
        <end position="545"/>
    </location>
</feature>
<evidence type="ECO:0000313" key="2">
    <source>
        <dbReference type="EMBL" id="QBZ65763.1"/>
    </source>
</evidence>
<feature type="region of interest" description="Disordered" evidence="1">
    <location>
        <begin position="534"/>
        <end position="560"/>
    </location>
</feature>
<gene>
    <name evidence="2" type="ORF">PoMZ_12726</name>
</gene>
<sequence length="627" mass="71641">MYDWPTDLVYMSRSTYINSSLGFKPSRSLATPFCYINITTSSINAYRFASIKHFATTMEVMLAHLKINTPLSKPKTTAPRSATMASDSTAEQLLALDDQSLARYLVNNWGPRQVLDIGAIVDWNTTPETRQDELLRRFKAVRPMAKAAQPIDYNELVTRLEAISRAEMEPPLWDDKDLLFLHPTTAQATTCGGSTTAAGVGREGKRHQIRCYHALVAEGGRPPCPLDLLRDVYRQLTEHVELMKPWLGDPVFFTGSAGELGVFSRPLQRWRQFRRWQADNRGVALPGDDQDLAAFREASGLKAADSTQQAAAEVAGERDGDDGQVEARWRARRDRRRWEREMCREVGSFADSSFDDYVEAVRRRLHAHGFTDHFQLLRDADVQDTPDTWAEYLGFECWWLDWRDAELWRHRVQRDATWAELRRAGVLRDGETDVDVLVYVKAARRRRRWRGRVDLSPVAGFGVGEQGTGQQEKEMGGDEGGSSWQSATRLREDLTNQLCRDSEACRSAEAFRSSQVLLVAWARSQVVEVMKEAERKRGGTGLRDDEMGDGEEGGNPEERLAQRDCLRDGYVYCGTEEQRERWRREIEEKIMVARHRALLQIHIITAELERQAEKEDAKREKAEGKRR</sequence>
<proteinExistence type="predicted"/>
<organism evidence="2 3">
    <name type="scientific">Pyricularia oryzae</name>
    <name type="common">Rice blast fungus</name>
    <name type="synonym">Magnaporthe oryzae</name>
    <dbReference type="NCBI Taxonomy" id="318829"/>
    <lineage>
        <taxon>Eukaryota</taxon>
        <taxon>Fungi</taxon>
        <taxon>Dikarya</taxon>
        <taxon>Ascomycota</taxon>
        <taxon>Pezizomycotina</taxon>
        <taxon>Sordariomycetes</taxon>
        <taxon>Sordariomycetidae</taxon>
        <taxon>Magnaporthales</taxon>
        <taxon>Pyriculariaceae</taxon>
        <taxon>Pyricularia</taxon>
    </lineage>
</organism>
<dbReference type="Proteomes" id="UP000294847">
    <property type="component" value="Chromosome 7"/>
</dbReference>
<accession>A0A4P7NTJ9</accession>
<protein>
    <submittedName>
        <fullName evidence="2">Uncharacterized protein</fullName>
    </submittedName>
</protein>
<evidence type="ECO:0000256" key="1">
    <source>
        <dbReference type="SAM" id="MobiDB-lite"/>
    </source>
</evidence>
<feature type="compositionally biased region" description="Acidic residues" evidence="1">
    <location>
        <begin position="546"/>
        <end position="555"/>
    </location>
</feature>
<feature type="region of interest" description="Disordered" evidence="1">
    <location>
        <begin position="460"/>
        <end position="485"/>
    </location>
</feature>